<keyword evidence="3" id="KW-1185">Reference proteome</keyword>
<comment type="caution">
    <text evidence="2">The sequence shown here is derived from an EMBL/GenBank/DDBJ whole genome shotgun (WGS) entry which is preliminary data.</text>
</comment>
<dbReference type="AlphaFoldDB" id="A0A8J2XMR2"/>
<protein>
    <submittedName>
        <fullName evidence="2">Uncharacterized protein</fullName>
    </submittedName>
</protein>
<organism evidence="2 3">
    <name type="scientific">Sediminivirga luteola</name>
    <dbReference type="NCBI Taxonomy" id="1774748"/>
    <lineage>
        <taxon>Bacteria</taxon>
        <taxon>Bacillati</taxon>
        <taxon>Actinomycetota</taxon>
        <taxon>Actinomycetes</taxon>
        <taxon>Micrococcales</taxon>
        <taxon>Brevibacteriaceae</taxon>
        <taxon>Sediminivirga</taxon>
    </lineage>
</organism>
<keyword evidence="1" id="KW-0472">Membrane</keyword>
<evidence type="ECO:0000313" key="3">
    <source>
        <dbReference type="Proteomes" id="UP000616114"/>
    </source>
</evidence>
<dbReference type="EMBL" id="BMFY01000033">
    <property type="protein sequence ID" value="GGA29108.1"/>
    <property type="molecule type" value="Genomic_DNA"/>
</dbReference>
<evidence type="ECO:0000256" key="1">
    <source>
        <dbReference type="SAM" id="Phobius"/>
    </source>
</evidence>
<name>A0A8J2XMR2_9MICO</name>
<accession>A0A8J2XMR2</accession>
<dbReference type="Proteomes" id="UP000616114">
    <property type="component" value="Unassembled WGS sequence"/>
</dbReference>
<evidence type="ECO:0000313" key="2">
    <source>
        <dbReference type="EMBL" id="GGA29108.1"/>
    </source>
</evidence>
<reference evidence="2" key="2">
    <citation type="submission" date="2020-09" db="EMBL/GenBank/DDBJ databases">
        <authorList>
            <person name="Sun Q."/>
            <person name="Zhou Y."/>
        </authorList>
    </citation>
    <scope>NUCLEOTIDE SEQUENCE</scope>
    <source>
        <strain evidence="2">CGMCC 1.12785</strain>
    </source>
</reference>
<keyword evidence="1" id="KW-1133">Transmembrane helix</keyword>
<proteinExistence type="predicted"/>
<gene>
    <name evidence="2" type="ORF">GCM10011333_34650</name>
</gene>
<feature type="transmembrane region" description="Helical" evidence="1">
    <location>
        <begin position="20"/>
        <end position="38"/>
    </location>
</feature>
<sequence>MSSWEPGGPDDIPPRRPKKPWVVVMAVLLIVGLVAYMIV</sequence>
<keyword evidence="1" id="KW-0812">Transmembrane</keyword>
<reference evidence="2" key="1">
    <citation type="journal article" date="2014" name="Int. J. Syst. Evol. Microbiol.">
        <title>Complete genome sequence of Corynebacterium casei LMG S-19264T (=DSM 44701T), isolated from a smear-ripened cheese.</title>
        <authorList>
            <consortium name="US DOE Joint Genome Institute (JGI-PGF)"/>
            <person name="Walter F."/>
            <person name="Albersmeier A."/>
            <person name="Kalinowski J."/>
            <person name="Ruckert C."/>
        </authorList>
    </citation>
    <scope>NUCLEOTIDE SEQUENCE</scope>
    <source>
        <strain evidence="2">CGMCC 1.12785</strain>
    </source>
</reference>